<reference evidence="2 3" key="1">
    <citation type="journal article" date="2023" name="Nucleic Acids Res.">
        <title>The hologenome of Daphnia magna reveals possible DNA methylation and microbiome-mediated evolution of the host genome.</title>
        <authorList>
            <person name="Chaturvedi A."/>
            <person name="Li X."/>
            <person name="Dhandapani V."/>
            <person name="Marshall H."/>
            <person name="Kissane S."/>
            <person name="Cuenca-Cambronero M."/>
            <person name="Asole G."/>
            <person name="Calvet F."/>
            <person name="Ruiz-Romero M."/>
            <person name="Marangio P."/>
            <person name="Guigo R."/>
            <person name="Rago D."/>
            <person name="Mirbahai L."/>
            <person name="Eastwood N."/>
            <person name="Colbourne J.K."/>
            <person name="Zhou J."/>
            <person name="Mallon E."/>
            <person name="Orsini L."/>
        </authorList>
    </citation>
    <scope>NUCLEOTIDE SEQUENCE [LARGE SCALE GENOMIC DNA]</scope>
    <source>
        <strain evidence="2">LRV0_1</strain>
    </source>
</reference>
<sequence>METCSSQVSPALNARLQQNWCIDREIVTRYGGHYARDWSSGKPRESFLFIHSHRDSFFNFLTLSLTVPSQVPHPLVGSRQSGHESFAQTPCTKPRWSALGRASTSPFSRILCFVGRLSVERPRAHFPVFFASLVGSRQSVHEPIFPFPVVSRWSALVRASANVSFRLSCDVRELGYSILDRVVYLTYTLWFRQLDFHRGAAQFVQTYRSASWTFSEELPSLSRLIILSARLPVTTHLVCPVKQPVSLIPLYHHNYTFVRPYWPVSRTLTCSTNQQHSAQAEALHRIRTNQAVKDAAAAAAVDTFPEDSDQHHQPRPRLSDFMPPSNPRKFSFRPYDPWPRSPVSETPTPPGTPEPEEDNFIPNLSDCEIFDEVGPSSEDETSSPVQVPPSPPPRLVRIRNTKTNETRFVGLSQLFRPSSQDRIVRHKLN</sequence>
<protein>
    <submittedName>
        <fullName evidence="2">Uncharacterized protein</fullName>
    </submittedName>
</protein>
<comment type="caution">
    <text evidence="2">The sequence shown here is derived from an EMBL/GenBank/DDBJ whole genome shotgun (WGS) entry which is preliminary data.</text>
</comment>
<proteinExistence type="predicted"/>
<name>A0ABR0AJ21_9CRUS</name>
<organism evidence="2 3">
    <name type="scientific">Daphnia magna</name>
    <dbReference type="NCBI Taxonomy" id="35525"/>
    <lineage>
        <taxon>Eukaryota</taxon>
        <taxon>Metazoa</taxon>
        <taxon>Ecdysozoa</taxon>
        <taxon>Arthropoda</taxon>
        <taxon>Crustacea</taxon>
        <taxon>Branchiopoda</taxon>
        <taxon>Diplostraca</taxon>
        <taxon>Cladocera</taxon>
        <taxon>Anomopoda</taxon>
        <taxon>Daphniidae</taxon>
        <taxon>Daphnia</taxon>
    </lineage>
</organism>
<feature type="region of interest" description="Disordered" evidence="1">
    <location>
        <begin position="303"/>
        <end position="397"/>
    </location>
</feature>
<evidence type="ECO:0000313" key="3">
    <source>
        <dbReference type="Proteomes" id="UP001234178"/>
    </source>
</evidence>
<dbReference type="Proteomes" id="UP001234178">
    <property type="component" value="Unassembled WGS sequence"/>
</dbReference>
<accession>A0ABR0AJ21</accession>
<dbReference type="EMBL" id="JAOYFB010000037">
    <property type="protein sequence ID" value="KAK4025112.1"/>
    <property type="molecule type" value="Genomic_DNA"/>
</dbReference>
<gene>
    <name evidence="2" type="ORF">OUZ56_010615</name>
</gene>
<evidence type="ECO:0000256" key="1">
    <source>
        <dbReference type="SAM" id="MobiDB-lite"/>
    </source>
</evidence>
<keyword evidence="3" id="KW-1185">Reference proteome</keyword>
<evidence type="ECO:0000313" key="2">
    <source>
        <dbReference type="EMBL" id="KAK4025112.1"/>
    </source>
</evidence>